<dbReference type="AlphaFoldDB" id="A0A285TSJ5"/>
<dbReference type="PANTHER" id="PTHR33778:SF1">
    <property type="entry name" value="MAGNESIUM TRANSPORTER YHID-RELATED"/>
    <property type="match status" value="1"/>
</dbReference>
<keyword evidence="4 7" id="KW-0812">Transmembrane</keyword>
<name>A0A285TSJ5_9HYPH</name>
<dbReference type="PRINTS" id="PR01837">
    <property type="entry name" value="MGTCSAPBPROT"/>
</dbReference>
<evidence type="ECO:0000256" key="4">
    <source>
        <dbReference type="ARBA" id="ARBA00022692"/>
    </source>
</evidence>
<dbReference type="RefSeq" id="WP_097176524.1">
    <property type="nucleotide sequence ID" value="NZ_OBML01000015.1"/>
</dbReference>
<evidence type="ECO:0000256" key="2">
    <source>
        <dbReference type="ARBA" id="ARBA00009298"/>
    </source>
</evidence>
<evidence type="ECO:0000313" key="11">
    <source>
        <dbReference type="Proteomes" id="UP000219331"/>
    </source>
</evidence>
<feature type="transmembrane region" description="Helical" evidence="7">
    <location>
        <begin position="119"/>
        <end position="138"/>
    </location>
</feature>
<comment type="subcellular location">
    <subcellularLocation>
        <location evidence="7">Cell inner membrane</location>
        <topology evidence="7">Multi-pass membrane protein</topology>
    </subcellularLocation>
    <subcellularLocation>
        <location evidence="1">Cell membrane</location>
        <topology evidence="1">Multi-pass membrane protein</topology>
    </subcellularLocation>
</comment>
<feature type="transmembrane region" description="Helical" evidence="7">
    <location>
        <begin position="6"/>
        <end position="23"/>
    </location>
</feature>
<evidence type="ECO:0000256" key="5">
    <source>
        <dbReference type="ARBA" id="ARBA00022989"/>
    </source>
</evidence>
<keyword evidence="7" id="KW-0997">Cell inner membrane</keyword>
<dbReference type="Pfam" id="PF02308">
    <property type="entry name" value="MgtC"/>
    <property type="match status" value="1"/>
</dbReference>
<evidence type="ECO:0000313" key="10">
    <source>
        <dbReference type="EMBL" id="SOC25923.1"/>
    </source>
</evidence>
<evidence type="ECO:0000256" key="1">
    <source>
        <dbReference type="ARBA" id="ARBA00004651"/>
    </source>
</evidence>
<evidence type="ECO:0000259" key="9">
    <source>
        <dbReference type="Pfam" id="PF02308"/>
    </source>
</evidence>
<gene>
    <name evidence="10" type="ORF">SAMN05421512_11555</name>
</gene>
<proteinExistence type="inferred from homology"/>
<evidence type="ECO:0000256" key="6">
    <source>
        <dbReference type="ARBA" id="ARBA00023136"/>
    </source>
</evidence>
<evidence type="ECO:0000256" key="3">
    <source>
        <dbReference type="ARBA" id="ARBA00022475"/>
    </source>
</evidence>
<accession>A0A285TSJ5</accession>
<keyword evidence="6 7" id="KW-0472">Membrane</keyword>
<dbReference type="STRING" id="538381.GCA_001696535_01040"/>
<feature type="transmembrane region" description="Helical" evidence="7">
    <location>
        <begin position="74"/>
        <end position="90"/>
    </location>
</feature>
<evidence type="ECO:0000256" key="7">
    <source>
        <dbReference type="RuleBase" id="RU365041"/>
    </source>
</evidence>
<dbReference type="Proteomes" id="UP000219331">
    <property type="component" value="Unassembled WGS sequence"/>
</dbReference>
<organism evidence="10 11">
    <name type="scientific">Stappia indica</name>
    <dbReference type="NCBI Taxonomy" id="538381"/>
    <lineage>
        <taxon>Bacteria</taxon>
        <taxon>Pseudomonadati</taxon>
        <taxon>Pseudomonadota</taxon>
        <taxon>Alphaproteobacteria</taxon>
        <taxon>Hyphomicrobiales</taxon>
        <taxon>Stappiaceae</taxon>
        <taxon>Stappia</taxon>
    </lineage>
</organism>
<keyword evidence="11" id="KW-1185">Reference proteome</keyword>
<dbReference type="OrthoDB" id="9811198at2"/>
<keyword evidence="3" id="KW-1003">Cell membrane</keyword>
<dbReference type="GO" id="GO:0005886">
    <property type="term" value="C:plasma membrane"/>
    <property type="evidence" value="ECO:0007669"/>
    <property type="project" value="UniProtKB-SubCell"/>
</dbReference>
<dbReference type="InterPro" id="IPR003416">
    <property type="entry name" value="MgtC/SapB/SrpB/YhiD_fam"/>
</dbReference>
<keyword evidence="5 7" id="KW-1133">Transmembrane helix</keyword>
<dbReference type="InterPro" id="IPR049177">
    <property type="entry name" value="MgtC_SapB_SrpB_YhiD_N"/>
</dbReference>
<feature type="region of interest" description="Disordered" evidence="8">
    <location>
        <begin position="153"/>
        <end position="175"/>
    </location>
</feature>
<comment type="similarity">
    <text evidence="2 7">Belongs to the MgtC/SapB family.</text>
</comment>
<dbReference type="EMBL" id="OBML01000015">
    <property type="protein sequence ID" value="SOC25923.1"/>
    <property type="molecule type" value="Genomic_DNA"/>
</dbReference>
<feature type="domain" description="MgtC/SapB/SrpB/YhiD N-terminal" evidence="9">
    <location>
        <begin position="10"/>
        <end position="140"/>
    </location>
</feature>
<protein>
    <recommendedName>
        <fullName evidence="7">Protein MgtC</fullName>
    </recommendedName>
</protein>
<sequence>MSETDIVLRLSLAVVGGLVLGLDRELRGISAGIRTHGLVSLSSAAITVSALLLYEALKVDTGPQSMDPLRVIQGLAQAIGFIAAGTIFFARGDVHNLTSAANIWLAAALGIAAGAGQFALFITALVMGVVLITGVRVLERFLPGRREPETAQLAKRNARAEAHSNAPNRAATERD</sequence>
<evidence type="ECO:0000256" key="8">
    <source>
        <dbReference type="SAM" id="MobiDB-lite"/>
    </source>
</evidence>
<feature type="transmembrane region" description="Helical" evidence="7">
    <location>
        <begin position="35"/>
        <end position="54"/>
    </location>
</feature>
<dbReference type="PANTHER" id="PTHR33778">
    <property type="entry name" value="PROTEIN MGTC"/>
    <property type="match status" value="1"/>
</dbReference>
<reference evidence="10 11" key="1">
    <citation type="submission" date="2017-08" db="EMBL/GenBank/DDBJ databases">
        <authorList>
            <person name="de Groot N.N."/>
        </authorList>
    </citation>
    <scope>NUCLEOTIDE SEQUENCE [LARGE SCALE GENOMIC DNA]</scope>
    <source>
        <strain evidence="10 11">USBA 352</strain>
    </source>
</reference>